<proteinExistence type="predicted"/>
<organism evidence="1 2">
    <name type="scientific">Oceaniferula marina</name>
    <dbReference type="NCBI Taxonomy" id="2748318"/>
    <lineage>
        <taxon>Bacteria</taxon>
        <taxon>Pseudomonadati</taxon>
        <taxon>Verrucomicrobiota</taxon>
        <taxon>Verrucomicrobiia</taxon>
        <taxon>Verrucomicrobiales</taxon>
        <taxon>Verrucomicrobiaceae</taxon>
        <taxon>Oceaniferula</taxon>
    </lineage>
</organism>
<evidence type="ECO:0000313" key="1">
    <source>
        <dbReference type="EMBL" id="NWK57751.1"/>
    </source>
</evidence>
<accession>A0A851GPC9</accession>
<sequence length="163" mass="18417">MWRLAIITIFLLLGCNKEGGKDHSRKLSPEEAKAALNQLVLVEVSGSLVITDNRVKISIADNGDFKLERQNLNDESRSSTGTISPSNYESLKLRLAQVRWDLVSQDDVRGLDGRMVRLIYADRAYLVWSPSYDQDVRGLDSLIDILNETYRLVGLDSFSELEK</sequence>
<keyword evidence="2" id="KW-1185">Reference proteome</keyword>
<name>A0A851GPC9_9BACT</name>
<dbReference type="EMBL" id="JACBAZ010000030">
    <property type="protein sequence ID" value="NWK57751.1"/>
    <property type="molecule type" value="Genomic_DNA"/>
</dbReference>
<dbReference type="Proteomes" id="UP000557872">
    <property type="component" value="Unassembled WGS sequence"/>
</dbReference>
<dbReference type="PROSITE" id="PS51257">
    <property type="entry name" value="PROKAR_LIPOPROTEIN"/>
    <property type="match status" value="1"/>
</dbReference>
<evidence type="ECO:0000313" key="2">
    <source>
        <dbReference type="Proteomes" id="UP000557872"/>
    </source>
</evidence>
<protein>
    <submittedName>
        <fullName evidence="1">Uncharacterized protein</fullName>
    </submittedName>
</protein>
<comment type="caution">
    <text evidence="1">The sequence shown here is derived from an EMBL/GenBank/DDBJ whole genome shotgun (WGS) entry which is preliminary data.</text>
</comment>
<dbReference type="RefSeq" id="WP_178935183.1">
    <property type="nucleotide sequence ID" value="NZ_JACBAZ010000030.1"/>
</dbReference>
<reference evidence="1 2" key="1">
    <citation type="submission" date="2020-07" db="EMBL/GenBank/DDBJ databases">
        <title>Roseicoccus Jingziensis gen. nov., sp. nov., isolated from coastal seawater.</title>
        <authorList>
            <person name="Feng X."/>
        </authorList>
    </citation>
    <scope>NUCLEOTIDE SEQUENCE [LARGE SCALE GENOMIC DNA]</scope>
    <source>
        <strain evidence="1 2">N1E253</strain>
    </source>
</reference>
<dbReference type="AlphaFoldDB" id="A0A851GPC9"/>
<gene>
    <name evidence="1" type="ORF">HW115_19185</name>
</gene>